<evidence type="ECO:0000256" key="4">
    <source>
        <dbReference type="RuleBase" id="RU365083"/>
    </source>
</evidence>
<keyword evidence="5" id="KW-1133">Transmembrane helix</keyword>
<evidence type="ECO:0000313" key="8">
    <source>
        <dbReference type="Proteomes" id="UP000241890"/>
    </source>
</evidence>
<comment type="caution">
    <text evidence="7">The sequence shown here is derived from an EMBL/GenBank/DDBJ whole genome shotgun (WGS) entry which is preliminary data.</text>
</comment>
<dbReference type="PANTHER" id="PTHR43398">
    <property type="entry name" value="DOLICHOL-PHOSPHATE MANNOSYLTRANSFERASE SUBUNIT 1"/>
    <property type="match status" value="1"/>
</dbReference>
<dbReference type="Pfam" id="PF00535">
    <property type="entry name" value="Glycos_transf_2"/>
    <property type="match status" value="1"/>
</dbReference>
<evidence type="ECO:0000256" key="5">
    <source>
        <dbReference type="SAM" id="Phobius"/>
    </source>
</evidence>
<evidence type="ECO:0000256" key="2">
    <source>
        <dbReference type="ARBA" id="ARBA00022676"/>
    </source>
</evidence>
<keyword evidence="3 4" id="KW-0808">Transferase</keyword>
<dbReference type="CDD" id="cd06442">
    <property type="entry name" value="DPM1_like"/>
    <property type="match status" value="1"/>
</dbReference>
<evidence type="ECO:0000256" key="3">
    <source>
        <dbReference type="ARBA" id="ARBA00022679"/>
    </source>
</evidence>
<dbReference type="InParanoid" id="A0A2R5GCN6"/>
<proteinExistence type="inferred from homology"/>
<dbReference type="GO" id="GO:0006488">
    <property type="term" value="P:dolichol-linked oligosaccharide biosynthetic process"/>
    <property type="evidence" value="ECO:0007669"/>
    <property type="project" value="TreeGrafter"/>
</dbReference>
<comment type="subunit">
    <text evidence="4">Component of the dolichol-phosphate mannose (DPM) synthase complex.</text>
</comment>
<dbReference type="EMBL" id="BEYU01000047">
    <property type="protein sequence ID" value="GBG28732.1"/>
    <property type="molecule type" value="Genomic_DNA"/>
</dbReference>
<dbReference type="AlphaFoldDB" id="A0A2R5GCN6"/>
<keyword evidence="5" id="KW-0812">Transmembrane</keyword>
<dbReference type="SUPFAM" id="SSF53448">
    <property type="entry name" value="Nucleotide-diphospho-sugar transferases"/>
    <property type="match status" value="1"/>
</dbReference>
<keyword evidence="8" id="KW-1185">Reference proteome</keyword>
<dbReference type="FunCoup" id="A0A2R5GCN6">
    <property type="interactions" value="409"/>
</dbReference>
<dbReference type="GO" id="GO:0005789">
    <property type="term" value="C:endoplasmic reticulum membrane"/>
    <property type="evidence" value="ECO:0007669"/>
    <property type="project" value="TreeGrafter"/>
</dbReference>
<dbReference type="InterPro" id="IPR001173">
    <property type="entry name" value="Glyco_trans_2-like"/>
</dbReference>
<dbReference type="UniPathway" id="UPA00378"/>
<dbReference type="PANTHER" id="PTHR43398:SF1">
    <property type="entry name" value="DOLICHOL-PHOSPHATE MANNOSYLTRANSFERASE SUBUNIT 1"/>
    <property type="match status" value="1"/>
</dbReference>
<dbReference type="OrthoDB" id="2603at2759"/>
<comment type="pathway">
    <text evidence="4">Protein modification; protein glycosylation.</text>
</comment>
<feature type="domain" description="Glycosyltransferase 2-like" evidence="6">
    <location>
        <begin position="25"/>
        <end position="167"/>
    </location>
</feature>
<sequence>MAQRKSKAGAAKAATAAKEGSSALSVVVPCYEEALNVRPLCERLFAATRGAGIEAELLLVDDFSGNGTEDTREVVKALKKEGFNVNLEVRMPEQGKGLSSAVVHGLKLAKHETMLVMDADLQHEPESVPDVAGPILRGEADFTVGSRHVEGGKAEDFPLVRQLISFVATALAYPLTASTDPMSGFFCISKTTFNRGRDSLNPMGYKIGLELMVRCRCETIKDVPITFRDREAGESKLTMKQNLYYLQHLAHLYWFKYAPLVVLVLLFILAFLVFFAQLVRQHLLVPSS</sequence>
<evidence type="ECO:0000313" key="7">
    <source>
        <dbReference type="EMBL" id="GBG28732.1"/>
    </source>
</evidence>
<evidence type="ECO:0000256" key="1">
    <source>
        <dbReference type="ARBA" id="ARBA00006739"/>
    </source>
</evidence>
<reference evidence="7 8" key="1">
    <citation type="submission" date="2017-12" db="EMBL/GenBank/DDBJ databases">
        <title>Sequencing, de novo assembly and annotation of complete genome of a new Thraustochytrid species, strain FCC1311.</title>
        <authorList>
            <person name="Sedici K."/>
            <person name="Godart F."/>
            <person name="Aiese Cigliano R."/>
            <person name="Sanseverino W."/>
            <person name="Barakat M."/>
            <person name="Ortet P."/>
            <person name="Marechal E."/>
            <person name="Cagnac O."/>
            <person name="Amato A."/>
        </authorList>
    </citation>
    <scope>NUCLEOTIDE SEQUENCE [LARGE SCALE GENOMIC DNA]</scope>
</reference>
<comment type="catalytic activity">
    <reaction evidence="4">
        <text>a di-trans,poly-cis-dolichyl phosphate + GDP-alpha-D-mannose = a di-trans,poly-cis-dolichyl beta-D-mannosyl phosphate + GDP</text>
        <dbReference type="Rhea" id="RHEA:21184"/>
        <dbReference type="Rhea" id="RHEA-COMP:19498"/>
        <dbReference type="Rhea" id="RHEA-COMP:19501"/>
        <dbReference type="ChEBI" id="CHEBI:57527"/>
        <dbReference type="ChEBI" id="CHEBI:57683"/>
        <dbReference type="ChEBI" id="CHEBI:58189"/>
        <dbReference type="ChEBI" id="CHEBI:58211"/>
    </reaction>
</comment>
<protein>
    <recommendedName>
        <fullName evidence="4">Dolichol-phosphate mannosyltransferase subunit 1</fullName>
        <ecNumber evidence="4">2.4.1.83</ecNumber>
    </recommendedName>
</protein>
<dbReference type="EC" id="2.4.1.83" evidence="4"/>
<dbReference type="InterPro" id="IPR029044">
    <property type="entry name" value="Nucleotide-diphossugar_trans"/>
</dbReference>
<gene>
    <name evidence="7" type="ORF">FCC1311_049532</name>
</gene>
<organism evidence="7 8">
    <name type="scientific">Hondaea fermentalgiana</name>
    <dbReference type="NCBI Taxonomy" id="2315210"/>
    <lineage>
        <taxon>Eukaryota</taxon>
        <taxon>Sar</taxon>
        <taxon>Stramenopiles</taxon>
        <taxon>Bigyra</taxon>
        <taxon>Labyrinthulomycetes</taxon>
        <taxon>Thraustochytrida</taxon>
        <taxon>Thraustochytriidae</taxon>
        <taxon>Hondaea</taxon>
    </lineage>
</organism>
<dbReference type="GO" id="GO:0035269">
    <property type="term" value="P:protein O-linked glycosylation via mannose"/>
    <property type="evidence" value="ECO:0007669"/>
    <property type="project" value="TreeGrafter"/>
</dbReference>
<feature type="transmembrane region" description="Helical" evidence="5">
    <location>
        <begin position="257"/>
        <end position="279"/>
    </location>
</feature>
<dbReference type="Gene3D" id="3.90.550.10">
    <property type="entry name" value="Spore Coat Polysaccharide Biosynthesis Protein SpsA, Chain A"/>
    <property type="match status" value="1"/>
</dbReference>
<evidence type="ECO:0000259" key="6">
    <source>
        <dbReference type="Pfam" id="PF00535"/>
    </source>
</evidence>
<name>A0A2R5GCN6_9STRA</name>
<comment type="function">
    <text evidence="4">Transfers mannose from GDP-mannose to dolichol monophosphate to form dolichol phosphate mannose (Dol-P-Man) which is the mannosyl donor in pathways leading to N-glycosylation, glycosyl phosphatidylinositol membrane anchoring, and O-mannosylation of proteins.</text>
</comment>
<dbReference type="GO" id="GO:0004582">
    <property type="term" value="F:dolichyl-phosphate beta-D-mannosyltransferase activity"/>
    <property type="evidence" value="ECO:0007669"/>
    <property type="project" value="UniProtKB-UniRule"/>
</dbReference>
<keyword evidence="2 4" id="KW-0328">Glycosyltransferase</keyword>
<dbReference type="Proteomes" id="UP000241890">
    <property type="component" value="Unassembled WGS sequence"/>
</dbReference>
<keyword evidence="5" id="KW-0472">Membrane</keyword>
<keyword evidence="4" id="KW-0256">Endoplasmic reticulum</keyword>
<comment type="subcellular location">
    <subcellularLocation>
        <location evidence="4">Endoplasmic reticulum</location>
    </subcellularLocation>
</comment>
<dbReference type="GO" id="GO:0006506">
    <property type="term" value="P:GPI anchor biosynthetic process"/>
    <property type="evidence" value="ECO:0007669"/>
    <property type="project" value="TreeGrafter"/>
</dbReference>
<accession>A0A2R5GCN6</accession>
<dbReference type="InterPro" id="IPR039528">
    <property type="entry name" value="DPM1-like"/>
</dbReference>
<comment type="similarity">
    <text evidence="1 4">Belongs to the glycosyltransferase 2 family.</text>
</comment>